<dbReference type="AlphaFoldDB" id="A0A486V8J3"/>
<accession>A0A486V8J3</accession>
<protein>
    <submittedName>
        <fullName evidence="1">Uncharacterized protein</fullName>
    </submittedName>
</protein>
<organism evidence="1">
    <name type="scientific">Klebsiella pneumoniae</name>
    <dbReference type="NCBI Taxonomy" id="573"/>
    <lineage>
        <taxon>Bacteria</taxon>
        <taxon>Pseudomonadati</taxon>
        <taxon>Pseudomonadota</taxon>
        <taxon>Gammaproteobacteria</taxon>
        <taxon>Enterobacterales</taxon>
        <taxon>Enterobacteriaceae</taxon>
        <taxon>Klebsiella/Raoultella group</taxon>
        <taxon>Klebsiella</taxon>
        <taxon>Klebsiella pneumoniae complex</taxon>
    </lineage>
</organism>
<gene>
    <name evidence="1" type="ORF">SAMEA4873563_02495</name>
</gene>
<evidence type="ECO:0000313" key="1">
    <source>
        <dbReference type="EMBL" id="VGM46645.1"/>
    </source>
</evidence>
<reference evidence="1" key="1">
    <citation type="submission" date="2019-03" db="EMBL/GenBank/DDBJ databases">
        <authorList>
            <consortium name="Pathogen Informatics"/>
        </authorList>
    </citation>
    <scope>NUCLEOTIDE SEQUENCE</scope>
    <source>
        <strain evidence="1">5012STDY7626362</strain>
    </source>
</reference>
<proteinExistence type="predicted"/>
<name>A0A486V8J3_KLEPN</name>
<sequence length="371" mass="42947">MNEISIPILISNFKPFRLICRDKFDIWNPSLEQINKSTYDYVKLHRASRFFDANLPRKMPACLGFDGSLIFPFIEEFQNDDFVIEEFNRILASIFIGGVYVESISPLDVSNGTINTIGYYRYSTTHSSNSDFHRAIGECDAGSLASIKLLEPDIMDVDNIISAYNYGHLILSKLTNVSPTLLIGSFTYYRHHQLRESLAHAWISIEQILEIIWNQTIIENAKNINIQKRRKFLESQQWNSAHKIEMLYQNNFISETLYSYLSIARFARNDFIHKGLTPSYDDSLSALMSLILLLEVVSLLNEINFDKNRLENNLMNESNNFTLHTYTPARESHEVEGIKYWRELKKIPGDKNWDGEYESFPDIILSPLGPD</sequence>
<dbReference type="EMBL" id="CAAHDH010000001">
    <property type="protein sequence ID" value="VGM46645.1"/>
    <property type="molecule type" value="Genomic_DNA"/>
</dbReference>